<comment type="caution">
    <text evidence="8">The sequence shown here is derived from an EMBL/GenBank/DDBJ whole genome shotgun (WGS) entry which is preliminary data.</text>
</comment>
<keyword evidence="3" id="KW-0833">Ubl conjugation pathway</keyword>
<dbReference type="NCBIfam" id="TIGR03804">
    <property type="entry name" value="para_beta_helix"/>
    <property type="match status" value="3"/>
</dbReference>
<evidence type="ECO:0000256" key="3">
    <source>
        <dbReference type="ARBA" id="ARBA00022786"/>
    </source>
</evidence>
<dbReference type="InterPro" id="IPR006626">
    <property type="entry name" value="PbH1"/>
</dbReference>
<dbReference type="PANTHER" id="PTHR22990">
    <property type="entry name" value="F-BOX ONLY PROTEIN"/>
    <property type="match status" value="1"/>
</dbReference>
<evidence type="ECO:0000256" key="2">
    <source>
        <dbReference type="ARBA" id="ARBA00022737"/>
    </source>
</evidence>
<accession>K0RRJ0</accession>
<dbReference type="Gene3D" id="2.160.20.10">
    <property type="entry name" value="Single-stranded right-handed beta-helix, Pectin lyase-like"/>
    <property type="match status" value="4"/>
</dbReference>
<dbReference type="SMART" id="SM00710">
    <property type="entry name" value="PbH1"/>
    <property type="match status" value="15"/>
</dbReference>
<feature type="domain" description="DUF6742" evidence="7">
    <location>
        <begin position="28"/>
        <end position="65"/>
    </location>
</feature>
<dbReference type="Proteomes" id="UP000266841">
    <property type="component" value="Unassembled WGS sequence"/>
</dbReference>
<evidence type="ECO:0008006" key="10">
    <source>
        <dbReference type="Google" id="ProtNLM"/>
    </source>
</evidence>
<feature type="transmembrane region" description="Helical" evidence="5">
    <location>
        <begin position="228"/>
        <end position="248"/>
    </location>
</feature>
<keyword evidence="2" id="KW-0677">Repeat</keyword>
<evidence type="ECO:0000313" key="9">
    <source>
        <dbReference type="Proteomes" id="UP000266841"/>
    </source>
</evidence>
<feature type="compositionally biased region" description="Polar residues" evidence="4">
    <location>
        <begin position="65"/>
        <end position="77"/>
    </location>
</feature>
<dbReference type="EMBL" id="AGNL01034915">
    <property type="protein sequence ID" value="EJK54994.1"/>
    <property type="molecule type" value="Genomic_DNA"/>
</dbReference>
<dbReference type="InterPro" id="IPR007742">
    <property type="entry name" value="NosD_dom"/>
</dbReference>
<evidence type="ECO:0000259" key="6">
    <source>
        <dbReference type="Pfam" id="PF05048"/>
    </source>
</evidence>
<evidence type="ECO:0000313" key="8">
    <source>
        <dbReference type="EMBL" id="EJK54994.1"/>
    </source>
</evidence>
<feature type="compositionally biased region" description="Acidic residues" evidence="4">
    <location>
        <begin position="40"/>
        <end position="51"/>
    </location>
</feature>
<keyword evidence="5" id="KW-0812">Transmembrane</keyword>
<dbReference type="InterPro" id="IPR051550">
    <property type="entry name" value="SCF-Subunits/Alg-Epimerases"/>
</dbReference>
<dbReference type="SUPFAM" id="SSF51126">
    <property type="entry name" value="Pectin lyase-like"/>
    <property type="match status" value="3"/>
</dbReference>
<dbReference type="InterPro" id="IPR046630">
    <property type="entry name" value="DUF6742"/>
</dbReference>
<gene>
    <name evidence="8" type="ORF">THAOC_25326</name>
</gene>
<evidence type="ECO:0000259" key="7">
    <source>
        <dbReference type="Pfam" id="PF20527"/>
    </source>
</evidence>
<dbReference type="AlphaFoldDB" id="K0RRJ0"/>
<dbReference type="InterPro" id="IPR012334">
    <property type="entry name" value="Pectin_lyas_fold"/>
</dbReference>
<feature type="region of interest" description="Disordered" evidence="4">
    <location>
        <begin position="1120"/>
        <end position="1182"/>
    </location>
</feature>
<dbReference type="Pfam" id="PF20527">
    <property type="entry name" value="DUF6742"/>
    <property type="match status" value="2"/>
</dbReference>
<evidence type="ECO:0000256" key="1">
    <source>
        <dbReference type="ARBA" id="ARBA00004906"/>
    </source>
</evidence>
<feature type="domain" description="Periplasmic copper-binding protein NosD beta helix" evidence="6">
    <location>
        <begin position="792"/>
        <end position="942"/>
    </location>
</feature>
<evidence type="ECO:0000256" key="5">
    <source>
        <dbReference type="SAM" id="Phobius"/>
    </source>
</evidence>
<protein>
    <recommendedName>
        <fullName evidence="10">Right handed beta helix domain-containing protein</fullName>
    </recommendedName>
</protein>
<proteinExistence type="predicted"/>
<keyword evidence="9" id="KW-1185">Reference proteome</keyword>
<dbReference type="InterPro" id="IPR022441">
    <property type="entry name" value="Para_beta_helix_rpt-2"/>
</dbReference>
<name>K0RRJ0_THAOC</name>
<keyword evidence="5" id="KW-0472">Membrane</keyword>
<keyword evidence="5" id="KW-1133">Transmembrane helix</keyword>
<dbReference type="Pfam" id="PF05048">
    <property type="entry name" value="NosD"/>
    <property type="match status" value="2"/>
</dbReference>
<dbReference type="InterPro" id="IPR011050">
    <property type="entry name" value="Pectin_lyase_fold/virulence"/>
</dbReference>
<feature type="domain" description="DUF6742" evidence="7">
    <location>
        <begin position="85"/>
        <end position="127"/>
    </location>
</feature>
<feature type="compositionally biased region" description="Basic and acidic residues" evidence="4">
    <location>
        <begin position="114"/>
        <end position="123"/>
    </location>
</feature>
<comment type="pathway">
    <text evidence="1">Protein modification; protein ubiquitination.</text>
</comment>
<dbReference type="PANTHER" id="PTHR22990:SF15">
    <property type="entry name" value="F-BOX ONLY PROTEIN 10"/>
    <property type="match status" value="1"/>
</dbReference>
<feature type="region of interest" description="Disordered" evidence="4">
    <location>
        <begin position="114"/>
        <end position="147"/>
    </location>
</feature>
<organism evidence="8 9">
    <name type="scientific">Thalassiosira oceanica</name>
    <name type="common">Marine diatom</name>
    <dbReference type="NCBI Taxonomy" id="159749"/>
    <lineage>
        <taxon>Eukaryota</taxon>
        <taxon>Sar</taxon>
        <taxon>Stramenopiles</taxon>
        <taxon>Ochrophyta</taxon>
        <taxon>Bacillariophyta</taxon>
        <taxon>Coscinodiscophyceae</taxon>
        <taxon>Thalassiosirophycidae</taxon>
        <taxon>Thalassiosirales</taxon>
        <taxon>Thalassiosiraceae</taxon>
        <taxon>Thalassiosira</taxon>
    </lineage>
</organism>
<feature type="domain" description="Periplasmic copper-binding protein NosD beta helix" evidence="6">
    <location>
        <begin position="532"/>
        <end position="676"/>
    </location>
</feature>
<reference evidence="8 9" key="1">
    <citation type="journal article" date="2012" name="Genome Biol.">
        <title>Genome and low-iron response of an oceanic diatom adapted to chronic iron limitation.</title>
        <authorList>
            <person name="Lommer M."/>
            <person name="Specht M."/>
            <person name="Roy A.S."/>
            <person name="Kraemer L."/>
            <person name="Andreson R."/>
            <person name="Gutowska M.A."/>
            <person name="Wolf J."/>
            <person name="Bergner S.V."/>
            <person name="Schilhabel M.B."/>
            <person name="Klostermeier U.C."/>
            <person name="Beiko R.G."/>
            <person name="Rosenstiel P."/>
            <person name="Hippler M."/>
            <person name="Laroche J."/>
        </authorList>
    </citation>
    <scope>NUCLEOTIDE SEQUENCE [LARGE SCALE GENOMIC DNA]</scope>
    <source>
        <strain evidence="8 9">CCMP1005</strain>
    </source>
</reference>
<feature type="region of interest" description="Disordered" evidence="4">
    <location>
        <begin position="1"/>
        <end position="84"/>
    </location>
</feature>
<evidence type="ECO:0000256" key="4">
    <source>
        <dbReference type="SAM" id="MobiDB-lite"/>
    </source>
</evidence>
<sequence>MTRTSNSSPDGTRTTREETEDDGEELVSSTSEGICFAEVNDGDGPMDDTEEISAFLGRRERAESEMSNSTAQSNSESADVEGGASTSSASAALCLADNGDGPINIAEISATLEQQDRAEKAEAQRINSQTSSAAIPPPRRESSASSVFPLAGKVRTVQTNLSASAQELTIPRDGLDASARRTFSMESAGLESVPSSIMAEAYTVPDSPVFTASIVEITPWYKQRRNMCMLLIMLVVGAVAAVAGGVVVDSNHSTTRANGPTTMLTSQPTMTSVPSSMPSMTNSPTAVVCGVTVTQPVILDRSHECDCTDSPAVVVKGTGVEFNLNSFTVACMAGSQPVIVVDGISNSVKGRLRDQTLRGGNGAKGGIVGSQSTQTRIQLVGSGNHTVQDLAVRLTDTSTVDQIGVEIESSGNTVDNCNIDSPSLSNATSDQVGVQMKGDDNVLSNNYISVRKDGTDNGRINDIGARLSASVAQKYGFQNYGIQSFGNNCLIIDNTISEGSDGIVLEQGSCQVRDNDISEQQDAAIKVTGIIKQGITLKQSSSSSIFHNTIQHSGTAIWCDSTLNITVYDNTLVNSKWGMKSEDATSLVVSNITDDGMDFIRSSSCSISGNWIQNCADKAIALSTLTDVTIENNTLIDCFLGVWNDDATSLAISSSDVTVVDNTLVNCVWGIYSEDSASLFISDMKDDGIQLESLTSSSINGNSINNCEAISLFESSDVTVEDNTLVDSKWGIYIENSISLAIRDAALSSIMGNSIQNCVESAIYLLDSSHDVTVKANTLVDSKWGVRSESTTSIVVRDMKEDGIELKSSTSSSISGNSIRSCDNDAINLFDSSNVTIKDNTLANNDWGIYSNDVISVVVSNVSLTGIDLTNAASSSIIGNSIINCEGGVLLEGGLDTKIVNNTVNGNDGGGIIITASDEILIAGNMLDSNNGPGISLCVEMQEFHFNFEGAYGPGGANNELIDNVITASTNAAQIHIGEGCVATVLKGNVAEDGEDNQLLIDNESPTTLISSDNVPNFAFTLVGPGHCQDSLSQLYDFATFELDITTLAECEATCGYFDITNNLVGFEVSSLACLCLFENGYLLSEIPGSSGCPDSASVCSITGTEGAAAVIPTLLLAKGEDPALPPPTRLRRDSSRRSPPTLARTARQSPSTDLRCRSALVDRPPSAVAGSGSDEVADSKSYNAQCRAGAVADASPWPSMPWDRQS</sequence>